<dbReference type="Pfam" id="PF08028">
    <property type="entry name" value="Acyl-CoA_dh_2"/>
    <property type="match status" value="1"/>
</dbReference>
<dbReference type="Pfam" id="PF02771">
    <property type="entry name" value="Acyl-CoA_dh_N"/>
    <property type="match status" value="1"/>
</dbReference>
<dbReference type="InterPro" id="IPR037069">
    <property type="entry name" value="AcylCoA_DH/ox_N_sf"/>
</dbReference>
<dbReference type="PIRSF" id="PIRSF016578">
    <property type="entry name" value="HsaA"/>
    <property type="match status" value="1"/>
</dbReference>
<dbReference type="Gene3D" id="2.40.110.10">
    <property type="entry name" value="Butyryl-CoA Dehydrogenase, subunit A, domain 2"/>
    <property type="match status" value="1"/>
</dbReference>
<reference evidence="5" key="1">
    <citation type="submission" date="2023-07" db="EMBL/GenBank/DDBJ databases">
        <title>30 novel species of actinomycetes from the DSMZ collection.</title>
        <authorList>
            <person name="Nouioui I."/>
        </authorList>
    </citation>
    <scope>NUCLEOTIDE SEQUENCE [LARGE SCALE GENOMIC DNA]</scope>
    <source>
        <strain evidence="5">DSM 41886</strain>
    </source>
</reference>
<organism evidence="4 5">
    <name type="scientific">Streptomyces johnsoniae</name>
    <dbReference type="NCBI Taxonomy" id="3075532"/>
    <lineage>
        <taxon>Bacteria</taxon>
        <taxon>Bacillati</taxon>
        <taxon>Actinomycetota</taxon>
        <taxon>Actinomycetes</taxon>
        <taxon>Kitasatosporales</taxon>
        <taxon>Streptomycetaceae</taxon>
        <taxon>Streptomyces</taxon>
    </lineage>
</organism>
<gene>
    <name evidence="4" type="ORF">RM779_02220</name>
</gene>
<protein>
    <submittedName>
        <fullName evidence="4">Acyl-CoA dehydrogenase family protein</fullName>
    </submittedName>
</protein>
<dbReference type="RefSeq" id="WP_311615170.1">
    <property type="nucleotide sequence ID" value="NZ_JAVREV010000001.1"/>
</dbReference>
<dbReference type="InterPro" id="IPR013107">
    <property type="entry name" value="Acyl-CoA_DH_C"/>
</dbReference>
<name>A0ABU2RXF7_9ACTN</name>
<sequence length="391" mass="41615">MASAEADLLVVLEAVRKIAPALRSNALRAENENWIPDENIALLEEAGVFSVAVPERFGGLDLPVDRQAALLAEIARYCGSTGWVAMVWVTTAWMASLYPDRAQAEVFAGGSVRVSGGFTPSGTLVPTEGGYLLTGTWRFNTGVKGAEWNVCAAVAEYQDGRTEELFPLVPTSALSTGDDWDVFGAAGTGSVTSTAKDVFVPAHRVVDAAVYEAATGNRWNAEVHGRNYHLLSYILAGGASVFTGLGRAALDAFTQALPGKGITYTNWAEQNQHPHIQIQVAVAANKIASCEALQESFLRPIQGRADRGEPLTLAERATVRGQVAHIVQTTKEAVGELAALSPASAISRSKEFQRIHRDILALSLHGLLAPIGSLEVQGRVLLGLEPGTDYL</sequence>
<dbReference type="Gene3D" id="1.10.540.10">
    <property type="entry name" value="Acyl-CoA dehydrogenase/oxidase, N-terminal domain"/>
    <property type="match status" value="1"/>
</dbReference>
<dbReference type="InterPro" id="IPR046373">
    <property type="entry name" value="Acyl-CoA_Oxase/DH_mid-dom_sf"/>
</dbReference>
<dbReference type="SUPFAM" id="SSF56645">
    <property type="entry name" value="Acyl-CoA dehydrogenase NM domain-like"/>
    <property type="match status" value="1"/>
</dbReference>
<proteinExistence type="predicted"/>
<dbReference type="InterPro" id="IPR013786">
    <property type="entry name" value="AcylCoA_DH/ox_N"/>
</dbReference>
<evidence type="ECO:0000313" key="4">
    <source>
        <dbReference type="EMBL" id="MDT0441418.1"/>
    </source>
</evidence>
<evidence type="ECO:0000259" key="2">
    <source>
        <dbReference type="Pfam" id="PF02771"/>
    </source>
</evidence>
<dbReference type="InterPro" id="IPR009100">
    <property type="entry name" value="AcylCoA_DH/oxidase_NM_dom_sf"/>
</dbReference>
<evidence type="ECO:0000256" key="1">
    <source>
        <dbReference type="ARBA" id="ARBA00023002"/>
    </source>
</evidence>
<evidence type="ECO:0000313" key="5">
    <source>
        <dbReference type="Proteomes" id="UP001183615"/>
    </source>
</evidence>
<accession>A0ABU2RXF7</accession>
<dbReference type="Proteomes" id="UP001183615">
    <property type="component" value="Unassembled WGS sequence"/>
</dbReference>
<keyword evidence="1" id="KW-0560">Oxidoreductase</keyword>
<dbReference type="EMBL" id="JAVREV010000001">
    <property type="protein sequence ID" value="MDT0441418.1"/>
    <property type="molecule type" value="Genomic_DNA"/>
</dbReference>
<evidence type="ECO:0000259" key="3">
    <source>
        <dbReference type="Pfam" id="PF08028"/>
    </source>
</evidence>
<comment type="caution">
    <text evidence="4">The sequence shown here is derived from an EMBL/GenBank/DDBJ whole genome shotgun (WGS) entry which is preliminary data.</text>
</comment>
<keyword evidence="5" id="KW-1185">Reference proteome</keyword>
<dbReference type="Gene3D" id="1.20.140.10">
    <property type="entry name" value="Butyryl-CoA Dehydrogenase, subunit A, domain 3"/>
    <property type="match status" value="1"/>
</dbReference>
<feature type="domain" description="Acyl-CoA dehydrogenase/oxidase N-terminal" evidence="2">
    <location>
        <begin position="13"/>
        <end position="89"/>
    </location>
</feature>
<feature type="domain" description="Acyl-CoA dehydrogenase C-terminal" evidence="3">
    <location>
        <begin position="239"/>
        <end position="367"/>
    </location>
</feature>